<feature type="region of interest" description="Disordered" evidence="1">
    <location>
        <begin position="1"/>
        <end position="27"/>
    </location>
</feature>
<name>F8P399_SERL9</name>
<dbReference type="EMBL" id="GL945437">
    <property type="protein sequence ID" value="EGO22630.1"/>
    <property type="molecule type" value="Genomic_DNA"/>
</dbReference>
<proteinExistence type="predicted"/>
<dbReference type="HOGENOM" id="CLU_2689333_0_0_1"/>
<sequence length="74" mass="7792">MTVSTVPSVLHSGNKHGSPSRGPGSVVPCRKNGGQGLIFIIIWKPPGNQSNDSLTSCFSYSVHGRVSALDTKLQ</sequence>
<evidence type="ECO:0000256" key="1">
    <source>
        <dbReference type="SAM" id="MobiDB-lite"/>
    </source>
</evidence>
<evidence type="ECO:0000313" key="2">
    <source>
        <dbReference type="EMBL" id="EGO22630.1"/>
    </source>
</evidence>
<accession>F8P399</accession>
<dbReference type="RefSeq" id="XP_007321168.1">
    <property type="nucleotide sequence ID" value="XM_007321106.1"/>
</dbReference>
<dbReference type="KEGG" id="sla:SERLADRAFT_473733"/>
<dbReference type="AlphaFoldDB" id="F8P399"/>
<dbReference type="Proteomes" id="UP000008064">
    <property type="component" value="Unassembled WGS sequence"/>
</dbReference>
<gene>
    <name evidence="2" type="ORF">SERLADRAFT_473733</name>
</gene>
<reference evidence="2" key="1">
    <citation type="submission" date="2011-04" db="EMBL/GenBank/DDBJ databases">
        <title>Evolution of plant cell wall degrading machinery underlies the functional diversity of forest fungi.</title>
        <authorList>
            <consortium name="US DOE Joint Genome Institute (JGI-PGF)"/>
            <person name="Eastwood D.C."/>
            <person name="Floudas D."/>
            <person name="Binder M."/>
            <person name="Majcherczyk A."/>
            <person name="Schneider P."/>
            <person name="Aerts A."/>
            <person name="Asiegbu F.O."/>
            <person name="Baker S.E."/>
            <person name="Barry K."/>
            <person name="Bendiksby M."/>
            <person name="Blumentritt M."/>
            <person name="Coutinho P.M."/>
            <person name="Cullen D."/>
            <person name="Cullen D."/>
            <person name="Gathman A."/>
            <person name="Goodell B."/>
            <person name="Henrissat B."/>
            <person name="Ihrmark K."/>
            <person name="Kauserud H."/>
            <person name="Kohler A."/>
            <person name="LaButti K."/>
            <person name="Lapidus A."/>
            <person name="Lavin J.L."/>
            <person name="Lee Y.-H."/>
            <person name="Lindquist E."/>
            <person name="Lilly W."/>
            <person name="Lucas S."/>
            <person name="Morin E."/>
            <person name="Murat C."/>
            <person name="Oguiza J.A."/>
            <person name="Park J."/>
            <person name="Pisabarro A.G."/>
            <person name="Riley R."/>
            <person name="Rosling A."/>
            <person name="Salamov A."/>
            <person name="Schmidt O."/>
            <person name="Schmutz J."/>
            <person name="Skrede I."/>
            <person name="Stenlid J."/>
            <person name="Wiebenga A."/>
            <person name="Xie X."/>
            <person name="Kues U."/>
            <person name="Hibbett D.S."/>
            <person name="Hoffmeister D."/>
            <person name="Hogberg N."/>
            <person name="Martin F."/>
            <person name="Grigoriev I.V."/>
            <person name="Watkinson S.C."/>
        </authorList>
    </citation>
    <scope>NUCLEOTIDE SEQUENCE</scope>
    <source>
        <strain evidence="2">S7.9</strain>
    </source>
</reference>
<organism>
    <name type="scientific">Serpula lacrymans var. lacrymans (strain S7.9)</name>
    <name type="common">Dry rot fungus</name>
    <dbReference type="NCBI Taxonomy" id="578457"/>
    <lineage>
        <taxon>Eukaryota</taxon>
        <taxon>Fungi</taxon>
        <taxon>Dikarya</taxon>
        <taxon>Basidiomycota</taxon>
        <taxon>Agaricomycotina</taxon>
        <taxon>Agaricomycetes</taxon>
        <taxon>Agaricomycetidae</taxon>
        <taxon>Boletales</taxon>
        <taxon>Coniophorineae</taxon>
        <taxon>Serpulaceae</taxon>
        <taxon>Serpula</taxon>
    </lineage>
</organism>
<protein>
    <submittedName>
        <fullName evidence="2">Uncharacterized protein</fullName>
    </submittedName>
</protein>
<dbReference type="GeneID" id="18820358"/>